<dbReference type="Proteomes" id="UP000075920">
    <property type="component" value="Unassembled WGS sequence"/>
</dbReference>
<dbReference type="GO" id="GO:0005506">
    <property type="term" value="F:iron ion binding"/>
    <property type="evidence" value="ECO:0007669"/>
    <property type="project" value="InterPro"/>
</dbReference>
<evidence type="ECO:0000256" key="4">
    <source>
        <dbReference type="ARBA" id="ARBA00006420"/>
    </source>
</evidence>
<proteinExistence type="inferred from homology"/>
<sequence>MPRGEANYAVGGDIVLRRNDWAGTMTSPVQAEALRASEPDGSKLTTMVGQQLNYLTRTDEPSHEVTRWDILLTSISILFRLISISLTLLLSYEYYRNGRTVYFGLTLIGLFVPAIITTLLSLLMYLDDTRRKRRETQPCCSTLLCIVVMPFFCRYWHSLRLSYACYNAKRRQDWTAQKRAYELLVQEDSDVALLRIFECLLEVTLQKILQLTIVLSTGPVTVLQMLSIVSAMGSIAWCMASHYRCVRFARLDKRHIPWSGTIVHIAWQFSVTVARVLAIATAASVFPLHTALACALHATVMAVWVFCYERPRFCGDSIAQRTLLSCAFGTVFIFNYIPLHEGPTRLRYTLFYVVCFLETVTCGTLYAMFVRNPTIQRSVLWTGVLSCFPIVTFMIGICLMVVFYRYCHPNITSRQLEARTNEAKIQRNMLQSTKNLVWNLRSAARIPCARLLSSNALTSTASYSTLMVTHARNNLIHNMVRPSTPQTVWKRTMFIQTQDTPNPDSLKFLPGVSVLEKGQTMDFPSVSSAQCSPLAKLLFRVEGVRSVFFGSDFVTISKQEDAEWRIIKPEVFAVIMDFFASGLPVVTDAKPNPNTQINEDDDETVQMIKELLDTRIRPTVQEDGGDIIFMGFDDGVVKLKMQGSCSSCPSSIVTLKNGVQNMLQFYIPEVVSVEQVTDEVDKMAEKEFSRLEKQIRQKDEPPAENKT</sequence>
<feature type="transmembrane region" description="Helical" evidence="14">
    <location>
        <begin position="379"/>
        <end position="404"/>
    </location>
</feature>
<keyword evidence="13 14" id="KW-0472">Membrane</keyword>
<feature type="transmembrane region" description="Helical" evidence="14">
    <location>
        <begin position="318"/>
        <end position="337"/>
    </location>
</feature>
<reference evidence="16" key="2">
    <citation type="submission" date="2020-05" db="UniProtKB">
        <authorList>
            <consortium name="EnsemblMetazoa"/>
        </authorList>
    </citation>
    <scope>IDENTIFICATION</scope>
    <source>
        <strain evidence="16">MINIMUS1</strain>
    </source>
</reference>
<feature type="transmembrane region" description="Helical" evidence="14">
    <location>
        <begin position="261"/>
        <end position="280"/>
    </location>
</feature>
<evidence type="ECO:0000256" key="2">
    <source>
        <dbReference type="ARBA" id="ARBA00004141"/>
    </source>
</evidence>
<comment type="function">
    <text evidence="1">Molecular scaffold for [Fe-S] cluster assembly of mitochondrial iron-sulfur proteins.</text>
</comment>
<keyword evidence="9 14" id="KW-1133">Transmembrane helix</keyword>
<dbReference type="GO" id="GO:0051536">
    <property type="term" value="F:iron-sulfur cluster binding"/>
    <property type="evidence" value="ECO:0007669"/>
    <property type="project" value="UniProtKB-KW"/>
</dbReference>
<dbReference type="InterPro" id="IPR014824">
    <property type="entry name" value="Nfu/NifU_N"/>
</dbReference>
<dbReference type="Gene3D" id="3.30.1370.70">
    <property type="entry name" value="Scaffold protein Nfu/NifU, N-terminal domain"/>
    <property type="match status" value="1"/>
</dbReference>
<evidence type="ECO:0000256" key="10">
    <source>
        <dbReference type="ARBA" id="ARBA00023004"/>
    </source>
</evidence>
<dbReference type="STRING" id="112268.A0A182W4D9"/>
<evidence type="ECO:0000256" key="8">
    <source>
        <dbReference type="ARBA" id="ARBA00022946"/>
    </source>
</evidence>
<dbReference type="EnsemblMetazoa" id="AMIN005202-RA">
    <property type="protein sequence ID" value="AMIN005202-PA"/>
    <property type="gene ID" value="AMIN005202"/>
</dbReference>
<dbReference type="VEuPathDB" id="VectorBase:AMIN005202"/>
<keyword evidence="10" id="KW-0408">Iron</keyword>
<dbReference type="SUPFAM" id="SSF110836">
    <property type="entry name" value="Hypothetical protein SAV1430"/>
    <property type="match status" value="1"/>
</dbReference>
<evidence type="ECO:0000313" key="17">
    <source>
        <dbReference type="Proteomes" id="UP000075920"/>
    </source>
</evidence>
<dbReference type="AlphaFoldDB" id="A0A182W4D9"/>
<protein>
    <recommendedName>
        <fullName evidence="14">XK-related protein</fullName>
    </recommendedName>
</protein>
<name>A0A182W4D9_9DIPT</name>
<keyword evidence="17" id="KW-1185">Reference proteome</keyword>
<dbReference type="FunFam" id="3.30.1370.70:FF:000002">
    <property type="entry name" value="NFU1 iron-sulfur cluster scaffold homolog, mitochondrial"/>
    <property type="match status" value="1"/>
</dbReference>
<keyword evidence="6 14" id="KW-0812">Transmembrane</keyword>
<evidence type="ECO:0000256" key="1">
    <source>
        <dbReference type="ARBA" id="ARBA00002175"/>
    </source>
</evidence>
<keyword evidence="11" id="KW-0411">Iron-sulfur</keyword>
<dbReference type="FunFam" id="3.30.300.130:FF:000001">
    <property type="entry name" value="NFU1 iron-sulfur cluster scaffold"/>
    <property type="match status" value="1"/>
</dbReference>
<dbReference type="GO" id="GO:0005886">
    <property type="term" value="C:plasma membrane"/>
    <property type="evidence" value="ECO:0007669"/>
    <property type="project" value="UniProtKB-ARBA"/>
</dbReference>
<evidence type="ECO:0000259" key="15">
    <source>
        <dbReference type="SMART" id="SM00932"/>
    </source>
</evidence>
<dbReference type="Pfam" id="PF08712">
    <property type="entry name" value="Nfu_N"/>
    <property type="match status" value="1"/>
</dbReference>
<evidence type="ECO:0000256" key="7">
    <source>
        <dbReference type="ARBA" id="ARBA00022723"/>
    </source>
</evidence>
<evidence type="ECO:0000313" key="16">
    <source>
        <dbReference type="EnsemblMetazoa" id="AMIN005202-PA"/>
    </source>
</evidence>
<comment type="subcellular location">
    <subcellularLocation>
        <location evidence="2 14">Membrane</location>
        <topology evidence="2 14">Multi-pass membrane protein</topology>
    </subcellularLocation>
    <subcellularLocation>
        <location evidence="3">Mitochondrion</location>
    </subcellularLocation>
</comment>
<dbReference type="PANTHER" id="PTHR11178">
    <property type="entry name" value="IRON-SULFUR CLUSTER SCAFFOLD PROTEIN NFU-RELATED"/>
    <property type="match status" value="1"/>
</dbReference>
<dbReference type="InterPro" id="IPR018629">
    <property type="entry name" value="XK-rel"/>
</dbReference>
<dbReference type="Gene3D" id="3.30.300.130">
    <property type="entry name" value="Fe-S cluster assembly (FSCA)"/>
    <property type="match status" value="1"/>
</dbReference>
<comment type="similarity">
    <text evidence="4">Belongs to the NifU family.</text>
</comment>
<dbReference type="InterPro" id="IPR001075">
    <property type="entry name" value="NIF_FeS_clus_asmbl_NifU_C"/>
</dbReference>
<feature type="transmembrane region" description="Helical" evidence="14">
    <location>
        <begin position="101"/>
        <end position="126"/>
    </location>
</feature>
<dbReference type="InterPro" id="IPR036498">
    <property type="entry name" value="Nfu/NifU_N_sf"/>
</dbReference>
<feature type="transmembrane region" description="Helical" evidence="14">
    <location>
        <begin position="221"/>
        <end position="240"/>
    </location>
</feature>
<evidence type="ECO:0000256" key="9">
    <source>
        <dbReference type="ARBA" id="ARBA00022989"/>
    </source>
</evidence>
<comment type="similarity">
    <text evidence="5 14">Belongs to the XK family.</text>
</comment>
<dbReference type="Pfam" id="PF09815">
    <property type="entry name" value="XK-related"/>
    <property type="match status" value="1"/>
</dbReference>
<evidence type="ECO:0000256" key="13">
    <source>
        <dbReference type="ARBA" id="ARBA00023136"/>
    </source>
</evidence>
<dbReference type="InterPro" id="IPR034904">
    <property type="entry name" value="FSCA_dom_sf"/>
</dbReference>
<feature type="domain" description="Scaffold protein Nfu/NifU N-terminal" evidence="15">
    <location>
        <begin position="495"/>
        <end position="582"/>
    </location>
</feature>
<feature type="transmembrane region" description="Helical" evidence="14">
    <location>
        <begin position="286"/>
        <end position="306"/>
    </location>
</feature>
<evidence type="ECO:0000256" key="3">
    <source>
        <dbReference type="ARBA" id="ARBA00004173"/>
    </source>
</evidence>
<evidence type="ECO:0000256" key="5">
    <source>
        <dbReference type="ARBA" id="ARBA00008789"/>
    </source>
</evidence>
<dbReference type="SUPFAM" id="SSF117916">
    <property type="entry name" value="Fe-S cluster assembly (FSCA) domain-like"/>
    <property type="match status" value="1"/>
</dbReference>
<evidence type="ECO:0000256" key="12">
    <source>
        <dbReference type="ARBA" id="ARBA00023128"/>
    </source>
</evidence>
<organism evidence="16 17">
    <name type="scientific">Anopheles minimus</name>
    <dbReference type="NCBI Taxonomy" id="112268"/>
    <lineage>
        <taxon>Eukaryota</taxon>
        <taxon>Metazoa</taxon>
        <taxon>Ecdysozoa</taxon>
        <taxon>Arthropoda</taxon>
        <taxon>Hexapoda</taxon>
        <taxon>Insecta</taxon>
        <taxon>Pterygota</taxon>
        <taxon>Neoptera</taxon>
        <taxon>Endopterygota</taxon>
        <taxon>Diptera</taxon>
        <taxon>Nematocera</taxon>
        <taxon>Culicoidea</taxon>
        <taxon>Culicidae</taxon>
        <taxon>Anophelinae</taxon>
        <taxon>Anopheles</taxon>
    </lineage>
</organism>
<evidence type="ECO:0000256" key="6">
    <source>
        <dbReference type="ARBA" id="ARBA00022692"/>
    </source>
</evidence>
<keyword evidence="12" id="KW-0496">Mitochondrion</keyword>
<dbReference type="GO" id="GO:0005739">
    <property type="term" value="C:mitochondrion"/>
    <property type="evidence" value="ECO:0007669"/>
    <property type="project" value="UniProtKB-SubCell"/>
</dbReference>
<dbReference type="Pfam" id="PF01106">
    <property type="entry name" value="NifU"/>
    <property type="match status" value="1"/>
</dbReference>
<keyword evidence="7" id="KW-0479">Metal-binding</keyword>
<dbReference type="GO" id="GO:0016226">
    <property type="term" value="P:iron-sulfur cluster assembly"/>
    <property type="evidence" value="ECO:0007669"/>
    <property type="project" value="InterPro"/>
</dbReference>
<dbReference type="PANTHER" id="PTHR11178:SF1">
    <property type="entry name" value="NFU1 IRON-SULFUR CLUSTER SCAFFOLD HOMOLOG, MITOCHONDRIAL"/>
    <property type="match status" value="1"/>
</dbReference>
<evidence type="ECO:0000256" key="14">
    <source>
        <dbReference type="RuleBase" id="RU910716"/>
    </source>
</evidence>
<accession>A0A182W4D9</accession>
<feature type="transmembrane region" description="Helical" evidence="14">
    <location>
        <begin position="77"/>
        <end position="95"/>
    </location>
</feature>
<evidence type="ECO:0000256" key="11">
    <source>
        <dbReference type="ARBA" id="ARBA00023014"/>
    </source>
</evidence>
<keyword evidence="8" id="KW-0809">Transit peptide</keyword>
<feature type="transmembrane region" description="Helical" evidence="14">
    <location>
        <begin position="349"/>
        <end position="367"/>
    </location>
</feature>
<dbReference type="SMART" id="SM00932">
    <property type="entry name" value="Nfu_N"/>
    <property type="match status" value="1"/>
</dbReference>
<reference evidence="17" key="1">
    <citation type="submission" date="2013-03" db="EMBL/GenBank/DDBJ databases">
        <title>The Genome Sequence of Anopheles minimus MINIMUS1.</title>
        <authorList>
            <consortium name="The Broad Institute Genomics Platform"/>
            <person name="Neafsey D.E."/>
            <person name="Walton C."/>
            <person name="Walker B."/>
            <person name="Young S.K."/>
            <person name="Zeng Q."/>
            <person name="Gargeya S."/>
            <person name="Fitzgerald M."/>
            <person name="Haas B."/>
            <person name="Abouelleil A."/>
            <person name="Allen A.W."/>
            <person name="Alvarado L."/>
            <person name="Arachchi H.M."/>
            <person name="Berlin A.M."/>
            <person name="Chapman S.B."/>
            <person name="Gainer-Dewar J."/>
            <person name="Goldberg J."/>
            <person name="Griggs A."/>
            <person name="Gujja S."/>
            <person name="Hansen M."/>
            <person name="Howarth C."/>
            <person name="Imamovic A."/>
            <person name="Ireland A."/>
            <person name="Larimer J."/>
            <person name="McCowan C."/>
            <person name="Murphy C."/>
            <person name="Pearson M."/>
            <person name="Poon T.W."/>
            <person name="Priest M."/>
            <person name="Roberts A."/>
            <person name="Saif S."/>
            <person name="Shea T."/>
            <person name="Sisk P."/>
            <person name="Sykes S."/>
            <person name="Wortman J."/>
            <person name="Nusbaum C."/>
            <person name="Birren B."/>
        </authorList>
    </citation>
    <scope>NUCLEOTIDE SEQUENCE [LARGE SCALE GENOMIC DNA]</scope>
    <source>
        <strain evidence="17">MINIMUS1</strain>
    </source>
</reference>